<evidence type="ECO:0000256" key="2">
    <source>
        <dbReference type="SAM" id="Phobius"/>
    </source>
</evidence>
<name>A0A0C3PMM3_9AGAM</name>
<dbReference type="Proteomes" id="UP000054248">
    <property type="component" value="Unassembled WGS sequence"/>
</dbReference>
<gene>
    <name evidence="3" type="ORF">M407DRAFT_34813</name>
</gene>
<keyword evidence="2" id="KW-0812">Transmembrane</keyword>
<dbReference type="HOGENOM" id="CLU_1856775_0_0_1"/>
<proteinExistence type="predicted"/>
<evidence type="ECO:0000313" key="3">
    <source>
        <dbReference type="EMBL" id="KIO15595.1"/>
    </source>
</evidence>
<dbReference type="EMBL" id="KN823932">
    <property type="protein sequence ID" value="KIO15595.1"/>
    <property type="molecule type" value="Genomic_DNA"/>
</dbReference>
<feature type="transmembrane region" description="Helical" evidence="2">
    <location>
        <begin position="44"/>
        <end position="67"/>
    </location>
</feature>
<reference evidence="3 4" key="1">
    <citation type="submission" date="2014-04" db="EMBL/GenBank/DDBJ databases">
        <authorList>
            <consortium name="DOE Joint Genome Institute"/>
            <person name="Kuo A."/>
            <person name="Girlanda M."/>
            <person name="Perotto S."/>
            <person name="Kohler A."/>
            <person name="Nagy L.G."/>
            <person name="Floudas D."/>
            <person name="Copeland A."/>
            <person name="Barry K.W."/>
            <person name="Cichocki N."/>
            <person name="Veneault-Fourrey C."/>
            <person name="LaButti K."/>
            <person name="Lindquist E.A."/>
            <person name="Lipzen A."/>
            <person name="Lundell T."/>
            <person name="Morin E."/>
            <person name="Murat C."/>
            <person name="Sun H."/>
            <person name="Tunlid A."/>
            <person name="Henrissat B."/>
            <person name="Grigoriev I.V."/>
            <person name="Hibbett D.S."/>
            <person name="Martin F."/>
            <person name="Nordberg H.P."/>
            <person name="Cantor M.N."/>
            <person name="Hua S.X."/>
        </authorList>
    </citation>
    <scope>NUCLEOTIDE SEQUENCE [LARGE SCALE GENOMIC DNA]</scope>
    <source>
        <strain evidence="3 4">MUT 4182</strain>
    </source>
</reference>
<sequence>MWQMRPSDEPRQSVDQLPALCTGLPCRLYVKQGQDLARVLLDPVFFICPTESFAVPVGFLGGILVFATRSDRRSRVHLHTRTAPQPNQPSPRPRTLERMPNLALGTMEEIANAYLGEKVIHIYSKVAQRRAAKDSYLQ</sequence>
<evidence type="ECO:0000256" key="1">
    <source>
        <dbReference type="SAM" id="MobiDB-lite"/>
    </source>
</evidence>
<evidence type="ECO:0000313" key="4">
    <source>
        <dbReference type="Proteomes" id="UP000054248"/>
    </source>
</evidence>
<keyword evidence="2" id="KW-0472">Membrane</keyword>
<keyword evidence="2" id="KW-1133">Transmembrane helix</keyword>
<reference evidence="4" key="2">
    <citation type="submission" date="2015-01" db="EMBL/GenBank/DDBJ databases">
        <title>Evolutionary Origins and Diversification of the Mycorrhizal Mutualists.</title>
        <authorList>
            <consortium name="DOE Joint Genome Institute"/>
            <consortium name="Mycorrhizal Genomics Consortium"/>
            <person name="Kohler A."/>
            <person name="Kuo A."/>
            <person name="Nagy L.G."/>
            <person name="Floudas D."/>
            <person name="Copeland A."/>
            <person name="Barry K.W."/>
            <person name="Cichocki N."/>
            <person name="Veneault-Fourrey C."/>
            <person name="LaButti K."/>
            <person name="Lindquist E.A."/>
            <person name="Lipzen A."/>
            <person name="Lundell T."/>
            <person name="Morin E."/>
            <person name="Murat C."/>
            <person name="Riley R."/>
            <person name="Ohm R."/>
            <person name="Sun H."/>
            <person name="Tunlid A."/>
            <person name="Henrissat B."/>
            <person name="Grigoriev I.V."/>
            <person name="Hibbett D.S."/>
            <person name="Martin F."/>
        </authorList>
    </citation>
    <scope>NUCLEOTIDE SEQUENCE [LARGE SCALE GENOMIC DNA]</scope>
    <source>
        <strain evidence="4">MUT 4182</strain>
    </source>
</reference>
<organism evidence="3 4">
    <name type="scientific">Tulasnella calospora MUT 4182</name>
    <dbReference type="NCBI Taxonomy" id="1051891"/>
    <lineage>
        <taxon>Eukaryota</taxon>
        <taxon>Fungi</taxon>
        <taxon>Dikarya</taxon>
        <taxon>Basidiomycota</taxon>
        <taxon>Agaricomycotina</taxon>
        <taxon>Agaricomycetes</taxon>
        <taxon>Cantharellales</taxon>
        <taxon>Tulasnellaceae</taxon>
        <taxon>Tulasnella</taxon>
    </lineage>
</organism>
<keyword evidence="4" id="KW-1185">Reference proteome</keyword>
<dbReference type="AlphaFoldDB" id="A0A0C3PMM3"/>
<feature type="region of interest" description="Disordered" evidence="1">
    <location>
        <begin position="75"/>
        <end position="97"/>
    </location>
</feature>
<accession>A0A0C3PMM3</accession>
<protein>
    <submittedName>
        <fullName evidence="3">Uncharacterized protein</fullName>
    </submittedName>
</protein>